<dbReference type="KEGG" id="tbw:NCTC13354_01242"/>
<sequence length="118" mass="13548">MDWPLTPLKPFGVVFMFDMAIRVTLGERWSPVLAIGRFTVRSREPQWVGASQKEFAWWFCFLMTLSSCAAIGLFGAPMWVSFTICGLYISFLFLEAVWACPQVADVFQSGFHEWCRGY</sequence>
<evidence type="ECO:0000259" key="2">
    <source>
        <dbReference type="Pfam" id="PF14340"/>
    </source>
</evidence>
<feature type="transmembrane region" description="Helical" evidence="1">
    <location>
        <begin position="79"/>
        <end position="99"/>
    </location>
</feature>
<gene>
    <name evidence="3" type="ORF">NCTC13354_01242</name>
</gene>
<dbReference type="AlphaFoldDB" id="A0A448PF25"/>
<dbReference type="Proteomes" id="UP000269542">
    <property type="component" value="Chromosome"/>
</dbReference>
<feature type="domain" description="DUF4395" evidence="2">
    <location>
        <begin position="10"/>
        <end position="97"/>
    </location>
</feature>
<reference evidence="3 4" key="1">
    <citation type="submission" date="2018-12" db="EMBL/GenBank/DDBJ databases">
        <authorList>
            <consortium name="Pathogen Informatics"/>
        </authorList>
    </citation>
    <scope>NUCLEOTIDE SEQUENCE [LARGE SCALE GENOMIC DNA]</scope>
    <source>
        <strain evidence="3 4">NCTC13354</strain>
    </source>
</reference>
<proteinExistence type="predicted"/>
<dbReference type="InterPro" id="IPR025508">
    <property type="entry name" value="DUF4395"/>
</dbReference>
<evidence type="ECO:0000256" key="1">
    <source>
        <dbReference type="SAM" id="Phobius"/>
    </source>
</evidence>
<dbReference type="RefSeq" id="WP_126416627.1">
    <property type="nucleotide sequence ID" value="NZ_LR134476.1"/>
</dbReference>
<protein>
    <recommendedName>
        <fullName evidence="2">DUF4395 domain-containing protein</fullName>
    </recommendedName>
</protein>
<evidence type="ECO:0000313" key="4">
    <source>
        <dbReference type="Proteomes" id="UP000269542"/>
    </source>
</evidence>
<accession>A0A448PF25</accession>
<organism evidence="3 4">
    <name type="scientific">Trueperella bialowiezensis</name>
    <dbReference type="NCBI Taxonomy" id="312285"/>
    <lineage>
        <taxon>Bacteria</taxon>
        <taxon>Bacillati</taxon>
        <taxon>Actinomycetota</taxon>
        <taxon>Actinomycetes</taxon>
        <taxon>Actinomycetales</taxon>
        <taxon>Actinomycetaceae</taxon>
        <taxon>Trueperella</taxon>
    </lineage>
</organism>
<dbReference type="OrthoDB" id="9783675at2"/>
<keyword evidence="1" id="KW-0812">Transmembrane</keyword>
<dbReference type="Pfam" id="PF14340">
    <property type="entry name" value="DUF4395"/>
    <property type="match status" value="1"/>
</dbReference>
<evidence type="ECO:0000313" key="3">
    <source>
        <dbReference type="EMBL" id="VEI13527.1"/>
    </source>
</evidence>
<name>A0A448PF25_9ACTO</name>
<keyword evidence="1" id="KW-0472">Membrane</keyword>
<feature type="transmembrane region" description="Helical" evidence="1">
    <location>
        <begin position="55"/>
        <end position="74"/>
    </location>
</feature>
<keyword evidence="4" id="KW-1185">Reference proteome</keyword>
<keyword evidence="1" id="KW-1133">Transmembrane helix</keyword>
<dbReference type="EMBL" id="LR134476">
    <property type="protein sequence ID" value="VEI13527.1"/>
    <property type="molecule type" value="Genomic_DNA"/>
</dbReference>